<feature type="chain" id="PRO_5046498480" description="Peptidase M14 domain-containing protein" evidence="9">
    <location>
        <begin position="35"/>
        <end position="266"/>
    </location>
</feature>
<evidence type="ECO:0000256" key="3">
    <source>
        <dbReference type="ARBA" id="ARBA00022670"/>
    </source>
</evidence>
<reference evidence="12" key="1">
    <citation type="journal article" date="2019" name="Int. J. Syst. Evol. Microbiol.">
        <title>The Global Catalogue of Microorganisms (GCM) 10K type strain sequencing project: providing services to taxonomists for standard genome sequencing and annotation.</title>
        <authorList>
            <consortium name="The Broad Institute Genomics Platform"/>
            <consortium name="The Broad Institute Genome Sequencing Center for Infectious Disease"/>
            <person name="Wu L."/>
            <person name="Ma J."/>
        </authorList>
    </citation>
    <scope>NUCLEOTIDE SEQUENCE [LARGE SCALE GENOMIC DNA]</scope>
    <source>
        <strain evidence="12">JCM 17938</strain>
    </source>
</reference>
<evidence type="ECO:0000256" key="7">
    <source>
        <dbReference type="PROSITE-ProRule" id="PRU01379"/>
    </source>
</evidence>
<evidence type="ECO:0000256" key="5">
    <source>
        <dbReference type="ARBA" id="ARBA00022833"/>
    </source>
</evidence>
<evidence type="ECO:0000259" key="10">
    <source>
        <dbReference type="PROSITE" id="PS52035"/>
    </source>
</evidence>
<comment type="similarity">
    <text evidence="2 7">Belongs to the peptidase M14 family.</text>
</comment>
<comment type="caution">
    <text evidence="11">The sequence shown here is derived from an EMBL/GenBank/DDBJ whole genome shotgun (WGS) entry which is preliminary data.</text>
</comment>
<dbReference type="EMBL" id="BAABHJ010000002">
    <property type="protein sequence ID" value="GAA4602880.1"/>
    <property type="molecule type" value="Genomic_DNA"/>
</dbReference>
<evidence type="ECO:0000256" key="4">
    <source>
        <dbReference type="ARBA" id="ARBA00022801"/>
    </source>
</evidence>
<evidence type="ECO:0000256" key="6">
    <source>
        <dbReference type="ARBA" id="ARBA00023049"/>
    </source>
</evidence>
<keyword evidence="3" id="KW-0645">Protease</keyword>
<dbReference type="SMART" id="SM00631">
    <property type="entry name" value="Zn_pept"/>
    <property type="match status" value="1"/>
</dbReference>
<sequence length="266" mass="27605">MTKRGPARPRWGRGGTARLIAFALVSLLPPCACASPGDTATTRHPAPGGASSPGTVHRTLTLGRSVRGRPLVAVESGDPAAPRKVLVVGCVHGDEPAGIAVARALIEGPAPAHADLWLIPVLDPDGVAARTRGNAHGVDLNRNFPARWRSLGPAGSEFFAGAGPLSEPESQAAAALIRRVRPTVGIWFHQHMAVVDTSEGPQAVARRFARQVGLPARPLTDYPGSATGWENTVVPDSAFVVELPAGEAPAPAVRRYVAAVRTVTGT</sequence>
<evidence type="ECO:0000256" key="9">
    <source>
        <dbReference type="SAM" id="SignalP"/>
    </source>
</evidence>
<dbReference type="PROSITE" id="PS52035">
    <property type="entry name" value="PEPTIDASE_M14"/>
    <property type="match status" value="1"/>
</dbReference>
<evidence type="ECO:0000256" key="1">
    <source>
        <dbReference type="ARBA" id="ARBA00001947"/>
    </source>
</evidence>
<dbReference type="Gene3D" id="3.40.630.10">
    <property type="entry name" value="Zn peptidases"/>
    <property type="match status" value="1"/>
</dbReference>
<dbReference type="PANTHER" id="PTHR11705:SF143">
    <property type="entry name" value="SLL0236 PROTEIN"/>
    <property type="match status" value="1"/>
</dbReference>
<dbReference type="Pfam" id="PF00246">
    <property type="entry name" value="Peptidase_M14"/>
    <property type="match status" value="1"/>
</dbReference>
<accession>A0ABP8TAU7</accession>
<dbReference type="SUPFAM" id="SSF53187">
    <property type="entry name" value="Zn-dependent exopeptidases"/>
    <property type="match status" value="1"/>
</dbReference>
<keyword evidence="5" id="KW-0862">Zinc</keyword>
<keyword evidence="12" id="KW-1185">Reference proteome</keyword>
<evidence type="ECO:0000256" key="2">
    <source>
        <dbReference type="ARBA" id="ARBA00005988"/>
    </source>
</evidence>
<dbReference type="PANTHER" id="PTHR11705">
    <property type="entry name" value="PROTEASE FAMILY M14 CARBOXYPEPTIDASE A,B"/>
    <property type="match status" value="1"/>
</dbReference>
<gene>
    <name evidence="11" type="ORF">GCM10023195_09200</name>
</gene>
<keyword evidence="9" id="KW-0732">Signal</keyword>
<dbReference type="Proteomes" id="UP001500212">
    <property type="component" value="Unassembled WGS sequence"/>
</dbReference>
<feature type="domain" description="Peptidase M14" evidence="10">
    <location>
        <begin position="35"/>
        <end position="266"/>
    </location>
</feature>
<feature type="region of interest" description="Disordered" evidence="8">
    <location>
        <begin position="37"/>
        <end position="56"/>
    </location>
</feature>
<dbReference type="RefSeq" id="WP_345348697.1">
    <property type="nucleotide sequence ID" value="NZ_BAABHJ010000002.1"/>
</dbReference>
<protein>
    <recommendedName>
        <fullName evidence="10">Peptidase M14 domain-containing protein</fullName>
    </recommendedName>
</protein>
<feature type="signal peptide" evidence="9">
    <location>
        <begin position="1"/>
        <end position="34"/>
    </location>
</feature>
<keyword evidence="4" id="KW-0378">Hydrolase</keyword>
<organism evidence="11 12">
    <name type="scientific">Actinoallomurus liliacearum</name>
    <dbReference type="NCBI Taxonomy" id="1080073"/>
    <lineage>
        <taxon>Bacteria</taxon>
        <taxon>Bacillati</taxon>
        <taxon>Actinomycetota</taxon>
        <taxon>Actinomycetes</taxon>
        <taxon>Streptosporangiales</taxon>
        <taxon>Thermomonosporaceae</taxon>
        <taxon>Actinoallomurus</taxon>
    </lineage>
</organism>
<comment type="caution">
    <text evidence="7">Lacks conserved residue(s) required for the propagation of feature annotation.</text>
</comment>
<evidence type="ECO:0000313" key="11">
    <source>
        <dbReference type="EMBL" id="GAA4602880.1"/>
    </source>
</evidence>
<evidence type="ECO:0000256" key="8">
    <source>
        <dbReference type="SAM" id="MobiDB-lite"/>
    </source>
</evidence>
<comment type="cofactor">
    <cofactor evidence="1">
        <name>Zn(2+)</name>
        <dbReference type="ChEBI" id="CHEBI:29105"/>
    </cofactor>
</comment>
<name>A0ABP8TAU7_9ACTN</name>
<proteinExistence type="inferred from homology"/>
<dbReference type="InterPro" id="IPR000834">
    <property type="entry name" value="Peptidase_M14"/>
</dbReference>
<keyword evidence="6" id="KW-0482">Metalloprotease</keyword>
<dbReference type="PRINTS" id="PR00765">
    <property type="entry name" value="CRBOXYPTASEA"/>
</dbReference>
<evidence type="ECO:0000313" key="12">
    <source>
        <dbReference type="Proteomes" id="UP001500212"/>
    </source>
</evidence>